<keyword evidence="3" id="KW-0378">Hydrolase</keyword>
<sequence length="343" mass="38809">MKKNVLTVFCLFIALIINAQTAEKEKQNFKIMCYNVENFFDCVDDSTTNDNEFLPTGIRAWNYTKYQKKQANIARVITAIGGWEAPALVGMCEVESRKCLIDLTRYSGLKNLRYKFIHHESPDPRGIDVALLFQPSQFKPFHDQAIKIRYPDAPANRTRDILFVSGVIPTGDTLHVFVCHFPSRLGGEMESDDKRLFVASVVRAKADSIFAASPKPNIVIMGDFNDFPTNSSLLEVLKAKPIVDSVSTQSLYNLMYKLHTEGKGSNKHSGDWGALDQMIVSGNLLKSSNSIYTKQSDAHFFDADFLLENDNTFLGKQPFRTYAGMKYQGGFSDHLPIYTDFWY</sequence>
<dbReference type="RefSeq" id="WP_013446376.1">
    <property type="nucleotide sequence ID" value="NC_014734.1"/>
</dbReference>
<keyword evidence="4" id="KW-1185">Reference proteome</keyword>
<organism evidence="3 4">
    <name type="scientific">Paludibacter propionicigenes (strain DSM 17365 / JCM 13257 / WB4)</name>
    <dbReference type="NCBI Taxonomy" id="694427"/>
    <lineage>
        <taxon>Bacteria</taxon>
        <taxon>Pseudomonadati</taxon>
        <taxon>Bacteroidota</taxon>
        <taxon>Bacteroidia</taxon>
        <taxon>Bacteroidales</taxon>
        <taxon>Paludibacteraceae</taxon>
        <taxon>Paludibacter</taxon>
    </lineage>
</organism>
<proteinExistence type="predicted"/>
<evidence type="ECO:0000256" key="1">
    <source>
        <dbReference type="SAM" id="SignalP"/>
    </source>
</evidence>
<accession>E4T8G3</accession>
<dbReference type="PANTHER" id="PTHR42834">
    <property type="entry name" value="ENDONUCLEASE/EXONUCLEASE/PHOSPHATASE FAMILY PROTEIN (AFU_ORTHOLOGUE AFUA_3G09210)"/>
    <property type="match status" value="1"/>
</dbReference>
<dbReference type="SUPFAM" id="SSF56219">
    <property type="entry name" value="DNase I-like"/>
    <property type="match status" value="1"/>
</dbReference>
<dbReference type="PANTHER" id="PTHR42834:SF1">
    <property type="entry name" value="ENDONUCLEASE_EXONUCLEASE_PHOSPHATASE FAMILY PROTEIN (AFU_ORTHOLOGUE AFUA_3G09210)"/>
    <property type="match status" value="1"/>
</dbReference>
<dbReference type="Proteomes" id="UP000008718">
    <property type="component" value="Chromosome"/>
</dbReference>
<keyword evidence="3" id="KW-0540">Nuclease</keyword>
<feature type="chain" id="PRO_5003189177" evidence="1">
    <location>
        <begin position="20"/>
        <end position="343"/>
    </location>
</feature>
<dbReference type="Gene3D" id="3.60.10.10">
    <property type="entry name" value="Endonuclease/exonuclease/phosphatase"/>
    <property type="match status" value="1"/>
</dbReference>
<feature type="signal peptide" evidence="1">
    <location>
        <begin position="1"/>
        <end position="19"/>
    </location>
</feature>
<dbReference type="AlphaFoldDB" id="E4T8G3"/>
<evidence type="ECO:0000313" key="3">
    <source>
        <dbReference type="EMBL" id="ADQ81007.1"/>
    </source>
</evidence>
<feature type="domain" description="Endonuclease/exonuclease/phosphatase" evidence="2">
    <location>
        <begin position="31"/>
        <end position="339"/>
    </location>
</feature>
<dbReference type="Pfam" id="PF19580">
    <property type="entry name" value="Exo_endo_phos_3"/>
    <property type="match status" value="1"/>
</dbReference>
<dbReference type="GO" id="GO:0004527">
    <property type="term" value="F:exonuclease activity"/>
    <property type="evidence" value="ECO:0007669"/>
    <property type="project" value="UniProtKB-KW"/>
</dbReference>
<keyword evidence="1" id="KW-0732">Signal</keyword>
<dbReference type="GO" id="GO:0004519">
    <property type="term" value="F:endonuclease activity"/>
    <property type="evidence" value="ECO:0007669"/>
    <property type="project" value="UniProtKB-KW"/>
</dbReference>
<dbReference type="KEGG" id="ppn:Palpr_2878"/>
<keyword evidence="3" id="KW-0255">Endonuclease</keyword>
<keyword evidence="3" id="KW-0269">Exonuclease</keyword>
<dbReference type="InterPro" id="IPR036691">
    <property type="entry name" value="Endo/exonu/phosph_ase_sf"/>
</dbReference>
<dbReference type="HOGENOM" id="CLU_058239_1_0_10"/>
<dbReference type="EMBL" id="CP002345">
    <property type="protein sequence ID" value="ADQ81007.1"/>
    <property type="molecule type" value="Genomic_DNA"/>
</dbReference>
<protein>
    <submittedName>
        <fullName evidence="3">Endonuclease/exonuclease/phosphatase</fullName>
    </submittedName>
</protein>
<reference key="1">
    <citation type="submission" date="2010-11" db="EMBL/GenBank/DDBJ databases">
        <title>The complete genome of Paludibacter propionicigenes DSM 17365.</title>
        <authorList>
            <consortium name="US DOE Joint Genome Institute (JGI-PGF)"/>
            <person name="Lucas S."/>
            <person name="Copeland A."/>
            <person name="Lapidus A."/>
            <person name="Bruce D."/>
            <person name="Goodwin L."/>
            <person name="Pitluck S."/>
            <person name="Kyrpides N."/>
            <person name="Mavromatis K."/>
            <person name="Ivanova N."/>
            <person name="Munk A.C."/>
            <person name="Brettin T."/>
            <person name="Detter J.C."/>
            <person name="Han C."/>
            <person name="Tapia R."/>
            <person name="Land M."/>
            <person name="Hauser L."/>
            <person name="Markowitz V."/>
            <person name="Cheng J.-F."/>
            <person name="Hugenholtz P."/>
            <person name="Woyke T."/>
            <person name="Wu D."/>
            <person name="Gronow S."/>
            <person name="Wellnitz S."/>
            <person name="Brambilla E."/>
            <person name="Klenk H.-P."/>
            <person name="Eisen J.A."/>
        </authorList>
    </citation>
    <scope>NUCLEOTIDE SEQUENCE</scope>
    <source>
        <strain>WB4</strain>
    </source>
</reference>
<dbReference type="eggNOG" id="COG2374">
    <property type="taxonomic scope" value="Bacteria"/>
</dbReference>
<evidence type="ECO:0000313" key="4">
    <source>
        <dbReference type="Proteomes" id="UP000008718"/>
    </source>
</evidence>
<evidence type="ECO:0000259" key="2">
    <source>
        <dbReference type="Pfam" id="PF19580"/>
    </source>
</evidence>
<dbReference type="STRING" id="694427.Palpr_2878"/>
<dbReference type="InterPro" id="IPR005135">
    <property type="entry name" value="Endo/exonuclease/phosphatase"/>
</dbReference>
<dbReference type="OrthoDB" id="9802724at2"/>
<name>E4T8G3_PALPW</name>
<reference evidence="3 4" key="2">
    <citation type="journal article" date="2011" name="Stand. Genomic Sci.">
        <title>Complete genome sequence of Paludibacter propionicigenes type strain (WB4).</title>
        <authorList>
            <person name="Gronow S."/>
            <person name="Munk C."/>
            <person name="Lapidus A."/>
            <person name="Nolan M."/>
            <person name="Lucas S."/>
            <person name="Hammon N."/>
            <person name="Deshpande S."/>
            <person name="Cheng J.F."/>
            <person name="Tapia R."/>
            <person name="Han C."/>
            <person name="Goodwin L."/>
            <person name="Pitluck S."/>
            <person name="Liolios K."/>
            <person name="Ivanova N."/>
            <person name="Mavromatis K."/>
            <person name="Mikhailova N."/>
            <person name="Pati A."/>
            <person name="Chen A."/>
            <person name="Palaniappan K."/>
            <person name="Land M."/>
            <person name="Hauser L."/>
            <person name="Chang Y.J."/>
            <person name="Jeffries C.D."/>
            <person name="Brambilla E."/>
            <person name="Rohde M."/>
            <person name="Goker M."/>
            <person name="Detter J.C."/>
            <person name="Woyke T."/>
            <person name="Bristow J."/>
            <person name="Eisen J.A."/>
            <person name="Markowitz V."/>
            <person name="Hugenholtz P."/>
            <person name="Kyrpides N.C."/>
            <person name="Klenk H.P."/>
        </authorList>
    </citation>
    <scope>NUCLEOTIDE SEQUENCE [LARGE SCALE GENOMIC DNA]</scope>
    <source>
        <strain evidence="4">DSM 17365 / JCM 13257 / WB4</strain>
    </source>
</reference>
<gene>
    <name evidence="3" type="ordered locus">Palpr_2878</name>
</gene>